<proteinExistence type="predicted"/>
<dbReference type="OrthoDB" id="196859at2"/>
<organism evidence="1 2">
    <name type="scientific">Cohaesibacter gelatinilyticus</name>
    <dbReference type="NCBI Taxonomy" id="372072"/>
    <lineage>
        <taxon>Bacteria</taxon>
        <taxon>Pseudomonadati</taxon>
        <taxon>Pseudomonadota</taxon>
        <taxon>Alphaproteobacteria</taxon>
        <taxon>Hyphomicrobiales</taxon>
        <taxon>Cohaesibacteraceae</taxon>
    </lineage>
</organism>
<keyword evidence="2" id="KW-1185">Reference proteome</keyword>
<sequence>MSLLLHPSALPPAFRMIGLFLTFSVFPMQSVCAEQVPTLSSFVRHETSIRIDGAQKTAGRVMFAARVKVLTQRNDESLLEITGWHQSGAKRVLYAKPGKRIIDLVLKKSATSRMIELSRWQDPDTDLLWIQAAFQGWIKSDSLVSSDTSLWIEAETLFTTNCNKCHQLRIPHHYTVNQWGSHIKVMGPRTGLPKAKQRKILKFLQYRAMDITDGH</sequence>
<dbReference type="RefSeq" id="WP_141401272.1">
    <property type="nucleotide sequence ID" value="NZ_OBEL01000005.1"/>
</dbReference>
<evidence type="ECO:0000313" key="1">
    <source>
        <dbReference type="EMBL" id="SNZ20475.1"/>
    </source>
</evidence>
<gene>
    <name evidence="1" type="ORF">SAMN06265368_3579</name>
</gene>
<accession>A0A285PFH8</accession>
<dbReference type="EMBL" id="OBEL01000005">
    <property type="protein sequence ID" value="SNZ20475.1"/>
    <property type="molecule type" value="Genomic_DNA"/>
</dbReference>
<protein>
    <submittedName>
        <fullName evidence="1">Trimethylamine-N-oxide reductase (Cytochrome c), cytochrome c-type subunit TorC</fullName>
    </submittedName>
</protein>
<reference evidence="1 2" key="1">
    <citation type="submission" date="2017-09" db="EMBL/GenBank/DDBJ databases">
        <authorList>
            <person name="Ehlers B."/>
            <person name="Leendertz F.H."/>
        </authorList>
    </citation>
    <scope>NUCLEOTIDE SEQUENCE [LARGE SCALE GENOMIC DNA]</scope>
    <source>
        <strain evidence="1 2">DSM 18289</strain>
    </source>
</reference>
<dbReference type="Proteomes" id="UP000219439">
    <property type="component" value="Unassembled WGS sequence"/>
</dbReference>
<evidence type="ECO:0000313" key="2">
    <source>
        <dbReference type="Proteomes" id="UP000219439"/>
    </source>
</evidence>
<dbReference type="AlphaFoldDB" id="A0A285PFH8"/>
<name>A0A285PFH8_9HYPH</name>